<evidence type="ECO:0000313" key="9">
    <source>
        <dbReference type="Proteomes" id="UP000051020"/>
    </source>
</evidence>
<name>A0A837RGS7_LACPE</name>
<feature type="transmembrane region" description="Helical" evidence="6">
    <location>
        <begin position="83"/>
        <end position="100"/>
    </location>
</feature>
<dbReference type="EMBL" id="AZCU01000001">
    <property type="protein sequence ID" value="KRK26968.1"/>
    <property type="molecule type" value="Genomic_DNA"/>
</dbReference>
<keyword evidence="6" id="KW-1133">Transmembrane helix</keyword>
<evidence type="ECO:0000256" key="1">
    <source>
        <dbReference type="ARBA" id="ARBA00022512"/>
    </source>
</evidence>
<organism evidence="8 9">
    <name type="scientific">Lactiplantibacillus pentosus DSM 20314</name>
    <dbReference type="NCBI Taxonomy" id="1423791"/>
    <lineage>
        <taxon>Bacteria</taxon>
        <taxon>Bacillati</taxon>
        <taxon>Bacillota</taxon>
        <taxon>Bacilli</taxon>
        <taxon>Lactobacillales</taxon>
        <taxon>Lactobacillaceae</taxon>
        <taxon>Lactiplantibacillus</taxon>
    </lineage>
</organism>
<keyword evidence="1" id="KW-0134">Cell wall</keyword>
<dbReference type="InterPro" id="IPR019931">
    <property type="entry name" value="LPXTG_anchor"/>
</dbReference>
<proteinExistence type="predicted"/>
<keyword evidence="6" id="KW-0472">Membrane</keyword>
<evidence type="ECO:0000313" key="8">
    <source>
        <dbReference type="EMBL" id="KRK26968.1"/>
    </source>
</evidence>
<dbReference type="NCBIfam" id="TIGR01167">
    <property type="entry name" value="LPXTG_anchor"/>
    <property type="match status" value="1"/>
</dbReference>
<protein>
    <recommendedName>
        <fullName evidence="7">Gram-positive cocci surface proteins LPxTG domain-containing protein</fullName>
    </recommendedName>
</protein>
<gene>
    <name evidence="8" type="ORF">FD24_GL000103</name>
</gene>
<dbReference type="Pfam" id="PF00746">
    <property type="entry name" value="Gram_pos_anchor"/>
    <property type="match status" value="1"/>
</dbReference>
<reference evidence="8 9" key="1">
    <citation type="journal article" date="2015" name="Genome Announc.">
        <title>Expanding the biotechnology potential of lactobacilli through comparative genomics of 213 strains and associated genera.</title>
        <authorList>
            <person name="Sun Z."/>
            <person name="Harris H.M."/>
            <person name="McCann A."/>
            <person name="Guo C."/>
            <person name="Argimon S."/>
            <person name="Zhang W."/>
            <person name="Yang X."/>
            <person name="Jeffery I.B."/>
            <person name="Cooney J.C."/>
            <person name="Kagawa T.F."/>
            <person name="Liu W."/>
            <person name="Song Y."/>
            <person name="Salvetti E."/>
            <person name="Wrobel A."/>
            <person name="Rasinkangas P."/>
            <person name="Parkhill J."/>
            <person name="Rea M.C."/>
            <person name="O'Sullivan O."/>
            <person name="Ritari J."/>
            <person name="Douillard F.P."/>
            <person name="Paul Ross R."/>
            <person name="Yang R."/>
            <person name="Briner A.E."/>
            <person name="Felis G.E."/>
            <person name="de Vos W.M."/>
            <person name="Barrangou R."/>
            <person name="Klaenhammer T.R."/>
            <person name="Caufield P.W."/>
            <person name="Cui Y."/>
            <person name="Zhang H."/>
            <person name="O'Toole P.W."/>
        </authorList>
    </citation>
    <scope>NUCLEOTIDE SEQUENCE [LARGE SCALE GENOMIC DNA]</scope>
    <source>
        <strain evidence="8 9">DSM 20314</strain>
    </source>
</reference>
<feature type="domain" description="Gram-positive cocci surface proteins LPxTG" evidence="7">
    <location>
        <begin position="73"/>
        <end position="107"/>
    </location>
</feature>
<evidence type="ECO:0000256" key="2">
    <source>
        <dbReference type="ARBA" id="ARBA00022525"/>
    </source>
</evidence>
<keyword evidence="6" id="KW-0812">Transmembrane</keyword>
<feature type="region of interest" description="Disordered" evidence="5">
    <location>
        <begin position="55"/>
        <end position="74"/>
    </location>
</feature>
<feature type="region of interest" description="Disordered" evidence="5">
    <location>
        <begin position="1"/>
        <end position="39"/>
    </location>
</feature>
<comment type="caution">
    <text evidence="8">The sequence shown here is derived from an EMBL/GenBank/DDBJ whole genome shotgun (WGS) entry which is preliminary data.</text>
</comment>
<dbReference type="AlphaFoldDB" id="A0A837RGS7"/>
<evidence type="ECO:0000256" key="3">
    <source>
        <dbReference type="ARBA" id="ARBA00022729"/>
    </source>
</evidence>
<evidence type="ECO:0000259" key="7">
    <source>
        <dbReference type="PROSITE" id="PS50847"/>
    </source>
</evidence>
<feature type="compositionally biased region" description="Polar residues" evidence="5">
    <location>
        <begin position="14"/>
        <end position="39"/>
    </location>
</feature>
<keyword evidence="4" id="KW-0572">Peptidoglycan-anchor</keyword>
<evidence type="ECO:0000256" key="4">
    <source>
        <dbReference type="ARBA" id="ARBA00023088"/>
    </source>
</evidence>
<evidence type="ECO:0000256" key="5">
    <source>
        <dbReference type="SAM" id="MobiDB-lite"/>
    </source>
</evidence>
<keyword evidence="2" id="KW-0964">Secreted</keyword>
<accession>A0A837RGS7</accession>
<feature type="compositionally biased region" description="Low complexity" evidence="5">
    <location>
        <begin position="1"/>
        <end position="13"/>
    </location>
</feature>
<evidence type="ECO:0000256" key="6">
    <source>
        <dbReference type="SAM" id="Phobius"/>
    </source>
</evidence>
<sequence length="107" mass="11188">MSDNAGSNGDNDNTGFNQARPATQPSQSQRVSLTSKHQVTPATEAIAKAKIQPAAASAVAGVDHTPAERQAKLPQTAEAPFEWAALMAGLIGLVGALGFTKRRRHNN</sequence>
<dbReference type="PROSITE" id="PS50847">
    <property type="entry name" value="GRAM_POS_ANCHORING"/>
    <property type="match status" value="1"/>
</dbReference>
<dbReference type="Proteomes" id="UP000051020">
    <property type="component" value="Unassembled WGS sequence"/>
</dbReference>
<keyword evidence="3" id="KW-0732">Signal</keyword>